<dbReference type="Pfam" id="PF03432">
    <property type="entry name" value="Relaxase"/>
    <property type="match status" value="1"/>
</dbReference>
<keyword evidence="3" id="KW-1185">Reference proteome</keyword>
<dbReference type="Proteomes" id="UP001629536">
    <property type="component" value="Unassembled WGS sequence"/>
</dbReference>
<evidence type="ECO:0000313" key="2">
    <source>
        <dbReference type="EMBL" id="MFM1524836.1"/>
    </source>
</evidence>
<organism evidence="2 3">
    <name type="scientific">Helcococcus bovis</name>
    <dbReference type="NCBI Taxonomy" id="3153252"/>
    <lineage>
        <taxon>Bacteria</taxon>
        <taxon>Bacillati</taxon>
        <taxon>Bacillota</taxon>
        <taxon>Tissierellia</taxon>
        <taxon>Tissierellales</taxon>
        <taxon>Peptoniphilaceae</taxon>
        <taxon>Helcococcus</taxon>
    </lineage>
</organism>
<dbReference type="EMBL" id="JBFNFH010000007">
    <property type="protein sequence ID" value="MFM1524836.1"/>
    <property type="molecule type" value="Genomic_DNA"/>
</dbReference>
<name>A0ABW9F5V5_9FIRM</name>
<proteinExistence type="predicted"/>
<dbReference type="InterPro" id="IPR005094">
    <property type="entry name" value="Endonuclease_MobA/VirD2"/>
</dbReference>
<evidence type="ECO:0000259" key="1">
    <source>
        <dbReference type="Pfam" id="PF03432"/>
    </source>
</evidence>
<reference evidence="2 3" key="1">
    <citation type="journal article" date="2024" name="Front. Microbiol.">
        <title>Pangenomic and biochemical analyses of Helcococcus ovis reveal widespread tetracycline resistance and a novel bacterial species, Helcococcus bovis.</title>
        <authorList>
            <person name="Cunha F."/>
            <person name="Zhai Y."/>
            <person name="Casaro S."/>
            <person name="Jones K.L."/>
            <person name="Hernandez M."/>
            <person name="Bisinotto R.S."/>
            <person name="Kariyawasam S."/>
            <person name="Brown M.B."/>
            <person name="Phillips A."/>
            <person name="Jeong K.C."/>
            <person name="Galvao K.N."/>
        </authorList>
    </citation>
    <scope>NUCLEOTIDE SEQUENCE [LARGE SCALE GENOMIC DNA]</scope>
    <source>
        <strain evidence="2 3">KG197</strain>
    </source>
</reference>
<feature type="domain" description="MobA/VirD2-like nuclease" evidence="1">
    <location>
        <begin position="19"/>
        <end position="130"/>
    </location>
</feature>
<evidence type="ECO:0000313" key="3">
    <source>
        <dbReference type="Proteomes" id="UP001629536"/>
    </source>
</evidence>
<comment type="caution">
    <text evidence="2">The sequence shown here is derived from an EMBL/GenBank/DDBJ whole genome shotgun (WGS) entry which is preliminary data.</text>
</comment>
<protein>
    <submittedName>
        <fullName evidence="2">Relaxase/mobilization nuclease domain-containing protein</fullName>
    </submittedName>
</protein>
<accession>A0ABW9F5V5</accession>
<gene>
    <name evidence="2" type="ORF">ABGF40_04045</name>
</gene>
<sequence>MSYIKIFTIKDNVNRSIDYILNPEKTTPELIYFNKCGIYNTEQDFELTRLQFHSKVKVTARHIIQSYAKEQNVNKDEVLKVAKEFCEKHLKDYQYVISVHIDQEHLHAHIIFNTVNLETGKAYRSNKKSFHDKLIKDFNTVLKENYIDECIVTEKKVNREYENEKSLRDLLKKDIDSAILKSSYYEDFIKIMSVKYFIKDEGYKYLSFKHKNFSKKFMRCTQKLGEEYTRESIKKRIENKIEYAIVNLDNKNNKKEKSKNFHQTQDKEYIDLSNKFNEIKKDIGFIVDTQSNDKARTKQGYRNWAKKNNTTTINHNLYILNKKYDIKYDFEKNINKKIKENMKKLQTTLDKNDIIKLKIETYELRKILNNIEKYNSKESISKFIEI</sequence>
<dbReference type="RefSeq" id="WP_408126529.1">
    <property type="nucleotide sequence ID" value="NZ_JBFNFH010000007.1"/>
</dbReference>